<accession>A0A2I2FZL1</accession>
<dbReference type="PANTHER" id="PTHR42339:SF1">
    <property type="entry name" value="HISTONE H1"/>
    <property type="match status" value="1"/>
</dbReference>
<dbReference type="AlphaFoldDB" id="A0A2I2FZL1"/>
<evidence type="ECO:0000256" key="1">
    <source>
        <dbReference type="SAM" id="MobiDB-lite"/>
    </source>
</evidence>
<dbReference type="VEuPathDB" id="FungiDB:P170DRAFT_458240"/>
<dbReference type="PANTHER" id="PTHR42339">
    <property type="entry name" value="HISTONE H1"/>
    <property type="match status" value="1"/>
</dbReference>
<gene>
    <name evidence="3" type="ORF">P170DRAFT_458240</name>
</gene>
<sequence length="304" mass="33661">MIVHPLDASWENNPSSNTTSPILPRFVYTLDQSGFVKKSTEAEASPQPPLPEIDSDDERLNEITWNADQVRTRIRNFIDSGEMKIGEFQDAINVSSRSYLDFTRQSGRDKGIHSATYDNAHRFFKKRELQGLKPPRKKRATASSSAGAGATAGKPDPARFDVSGVKLPGDEDGTVPVYDTCDSLRKKIAAHLQEPGVTQAQFLRDAAAAAFPGQEKKLSSKTLGDFRQKHGANAGATSAIFYAGYVFFEKLRVRDGKAKSKFREEMEKVWGGEGMSRDFGSNAKFLCLGDERPFVDRFGQVDVR</sequence>
<reference evidence="3 4" key="1">
    <citation type="submission" date="2016-12" db="EMBL/GenBank/DDBJ databases">
        <title>The genomes of Aspergillus section Nigri reveals drivers in fungal speciation.</title>
        <authorList>
            <consortium name="DOE Joint Genome Institute"/>
            <person name="Vesth T.C."/>
            <person name="Nybo J."/>
            <person name="Theobald S."/>
            <person name="Brandl J."/>
            <person name="Frisvad J.C."/>
            <person name="Nielsen K.F."/>
            <person name="Lyhne E.K."/>
            <person name="Kogle M.E."/>
            <person name="Kuo A."/>
            <person name="Riley R."/>
            <person name="Clum A."/>
            <person name="Nolan M."/>
            <person name="Lipzen A."/>
            <person name="Salamov A."/>
            <person name="Henrissat B."/>
            <person name="Wiebenga A."/>
            <person name="De Vries R.P."/>
            <person name="Grigoriev I.V."/>
            <person name="Mortensen U.H."/>
            <person name="Andersen M.R."/>
            <person name="Baker S.E."/>
        </authorList>
    </citation>
    <scope>NUCLEOTIDE SEQUENCE [LARGE SCALE GENOMIC DNA]</scope>
    <source>
        <strain evidence="3 4">IBT 23096</strain>
    </source>
</reference>
<comment type="caution">
    <text evidence="3">The sequence shown here is derived from an EMBL/GenBank/DDBJ whole genome shotgun (WGS) entry which is preliminary data.</text>
</comment>
<dbReference type="GeneID" id="36559477"/>
<dbReference type="OrthoDB" id="2592504at2759"/>
<dbReference type="STRING" id="1392250.A0A2I2FZL1"/>
<evidence type="ECO:0000259" key="2">
    <source>
        <dbReference type="Pfam" id="PF24852"/>
    </source>
</evidence>
<dbReference type="RefSeq" id="XP_024701374.1">
    <property type="nucleotide sequence ID" value="XM_024851778.1"/>
</dbReference>
<dbReference type="InterPro" id="IPR056143">
    <property type="entry name" value="DUF7726"/>
</dbReference>
<feature type="compositionally biased region" description="Low complexity" evidence="1">
    <location>
        <begin position="141"/>
        <end position="153"/>
    </location>
</feature>
<evidence type="ECO:0000313" key="3">
    <source>
        <dbReference type="EMBL" id="PLB46072.1"/>
    </source>
</evidence>
<dbReference type="Proteomes" id="UP000234275">
    <property type="component" value="Unassembled WGS sequence"/>
</dbReference>
<evidence type="ECO:0000313" key="4">
    <source>
        <dbReference type="Proteomes" id="UP000234275"/>
    </source>
</evidence>
<feature type="region of interest" description="Disordered" evidence="1">
    <location>
        <begin position="128"/>
        <end position="167"/>
    </location>
</feature>
<name>A0A2I2FZL1_9EURO</name>
<proteinExistence type="predicted"/>
<feature type="domain" description="DUF7726" evidence="2">
    <location>
        <begin position="62"/>
        <end position="133"/>
    </location>
</feature>
<dbReference type="EMBL" id="MSFO01000007">
    <property type="protein sequence ID" value="PLB46072.1"/>
    <property type="molecule type" value="Genomic_DNA"/>
</dbReference>
<keyword evidence="4" id="KW-1185">Reference proteome</keyword>
<protein>
    <recommendedName>
        <fullName evidence="2">DUF7726 domain-containing protein</fullName>
    </recommendedName>
</protein>
<dbReference type="Pfam" id="PF24852">
    <property type="entry name" value="DUF7726"/>
    <property type="match status" value="2"/>
</dbReference>
<organism evidence="3 4">
    <name type="scientific">Aspergillus steynii IBT 23096</name>
    <dbReference type="NCBI Taxonomy" id="1392250"/>
    <lineage>
        <taxon>Eukaryota</taxon>
        <taxon>Fungi</taxon>
        <taxon>Dikarya</taxon>
        <taxon>Ascomycota</taxon>
        <taxon>Pezizomycotina</taxon>
        <taxon>Eurotiomycetes</taxon>
        <taxon>Eurotiomycetidae</taxon>
        <taxon>Eurotiales</taxon>
        <taxon>Aspergillaceae</taxon>
        <taxon>Aspergillus</taxon>
        <taxon>Aspergillus subgen. Circumdati</taxon>
    </lineage>
</organism>
<feature type="domain" description="DUF7726" evidence="2">
    <location>
        <begin position="175"/>
        <end position="257"/>
    </location>
</feature>